<organism evidence="5 6">
    <name type="scientific">Ignelater luminosus</name>
    <name type="common">Cucubano</name>
    <name type="synonym">Pyrophorus luminosus</name>
    <dbReference type="NCBI Taxonomy" id="2038154"/>
    <lineage>
        <taxon>Eukaryota</taxon>
        <taxon>Metazoa</taxon>
        <taxon>Ecdysozoa</taxon>
        <taxon>Arthropoda</taxon>
        <taxon>Hexapoda</taxon>
        <taxon>Insecta</taxon>
        <taxon>Pterygota</taxon>
        <taxon>Neoptera</taxon>
        <taxon>Endopterygota</taxon>
        <taxon>Coleoptera</taxon>
        <taxon>Polyphaga</taxon>
        <taxon>Elateriformia</taxon>
        <taxon>Elateroidea</taxon>
        <taxon>Elateridae</taxon>
        <taxon>Agrypninae</taxon>
        <taxon>Pyrophorini</taxon>
        <taxon>Ignelater</taxon>
    </lineage>
</organism>
<dbReference type="InterPro" id="IPR027806">
    <property type="entry name" value="HARBI1_dom"/>
</dbReference>
<keyword evidence="6" id="KW-1185">Reference proteome</keyword>
<feature type="domain" description="DDE Tnp4" evidence="4">
    <location>
        <begin position="41"/>
        <end position="104"/>
    </location>
</feature>
<dbReference type="AlphaFoldDB" id="A0A8K0G468"/>
<evidence type="ECO:0000256" key="2">
    <source>
        <dbReference type="ARBA" id="ARBA00022723"/>
    </source>
</evidence>
<dbReference type="EMBL" id="VTPC01089970">
    <property type="protein sequence ID" value="KAF2885331.1"/>
    <property type="molecule type" value="Genomic_DNA"/>
</dbReference>
<evidence type="ECO:0000313" key="5">
    <source>
        <dbReference type="EMBL" id="KAF2885331.1"/>
    </source>
</evidence>
<comment type="caution">
    <text evidence="5">The sequence shown here is derived from an EMBL/GenBank/DDBJ whole genome shotgun (WGS) entry which is preliminary data.</text>
</comment>
<dbReference type="Proteomes" id="UP000801492">
    <property type="component" value="Unassembled WGS sequence"/>
</dbReference>
<keyword evidence="2" id="KW-0479">Metal-binding</keyword>
<protein>
    <recommendedName>
        <fullName evidence="4">DDE Tnp4 domain-containing protein</fullName>
    </recommendedName>
</protein>
<feature type="transmembrane region" description="Helical" evidence="3">
    <location>
        <begin position="84"/>
        <end position="105"/>
    </location>
</feature>
<name>A0A8K0G468_IGNLU</name>
<sequence length="111" mass="13251">MQSLTYRFKRNSPQQGMNPRIHIKDKLCLTLIRLRRGYTHKELSERNKLTPLEEILTKNIAKARIHVERAIERIKKFRILSKDILVLQLPILNAMFHVFAFLVNFQEQLVK</sequence>
<evidence type="ECO:0000256" key="1">
    <source>
        <dbReference type="ARBA" id="ARBA00001968"/>
    </source>
</evidence>
<keyword evidence="3" id="KW-0472">Membrane</keyword>
<evidence type="ECO:0000256" key="3">
    <source>
        <dbReference type="SAM" id="Phobius"/>
    </source>
</evidence>
<dbReference type="PANTHER" id="PTHR23080">
    <property type="entry name" value="THAP DOMAIN PROTEIN"/>
    <property type="match status" value="1"/>
</dbReference>
<proteinExistence type="predicted"/>
<evidence type="ECO:0000259" key="4">
    <source>
        <dbReference type="Pfam" id="PF13359"/>
    </source>
</evidence>
<reference evidence="5" key="1">
    <citation type="submission" date="2019-08" db="EMBL/GenBank/DDBJ databases">
        <title>The genome of the North American firefly Photinus pyralis.</title>
        <authorList>
            <consortium name="Photinus pyralis genome working group"/>
            <person name="Fallon T.R."/>
            <person name="Sander Lower S.E."/>
            <person name="Weng J.-K."/>
        </authorList>
    </citation>
    <scope>NUCLEOTIDE SEQUENCE</scope>
    <source>
        <strain evidence="5">TRF0915ILg1</strain>
        <tissue evidence="5">Whole body</tissue>
    </source>
</reference>
<dbReference type="PANTHER" id="PTHR23080:SF141">
    <property type="entry name" value="TRANSPOSASE HELIX-TURN-HELIX DOMAIN-CONTAINING PROTEIN"/>
    <property type="match status" value="1"/>
</dbReference>
<comment type="cofactor">
    <cofactor evidence="1">
        <name>a divalent metal cation</name>
        <dbReference type="ChEBI" id="CHEBI:60240"/>
    </cofactor>
</comment>
<dbReference type="Pfam" id="PF13359">
    <property type="entry name" value="DDE_Tnp_4"/>
    <property type="match status" value="1"/>
</dbReference>
<keyword evidence="3" id="KW-0812">Transmembrane</keyword>
<dbReference type="GO" id="GO:0046872">
    <property type="term" value="F:metal ion binding"/>
    <property type="evidence" value="ECO:0007669"/>
    <property type="project" value="UniProtKB-KW"/>
</dbReference>
<dbReference type="OrthoDB" id="6496153at2759"/>
<evidence type="ECO:0000313" key="6">
    <source>
        <dbReference type="Proteomes" id="UP000801492"/>
    </source>
</evidence>
<keyword evidence="3" id="KW-1133">Transmembrane helix</keyword>
<gene>
    <name evidence="5" type="ORF">ILUMI_20863</name>
</gene>
<accession>A0A8K0G468</accession>